<dbReference type="Proteomes" id="UP001187531">
    <property type="component" value="Unassembled WGS sequence"/>
</dbReference>
<protein>
    <recommendedName>
        <fullName evidence="1">Exportin-2 central domain-containing protein</fullName>
    </recommendedName>
</protein>
<feature type="domain" description="Exportin-2 central" evidence="1">
    <location>
        <begin position="1"/>
        <end position="87"/>
    </location>
</feature>
<feature type="domain" description="Exportin-2 central" evidence="1">
    <location>
        <begin position="88"/>
        <end position="131"/>
    </location>
</feature>
<dbReference type="GO" id="GO:0005049">
    <property type="term" value="F:nuclear export signal receptor activity"/>
    <property type="evidence" value="ECO:0007669"/>
    <property type="project" value="TreeGrafter"/>
</dbReference>
<dbReference type="GO" id="GO:0005635">
    <property type="term" value="C:nuclear envelope"/>
    <property type="evidence" value="ECO:0007669"/>
    <property type="project" value="TreeGrafter"/>
</dbReference>
<feature type="non-terminal residue" evidence="2">
    <location>
        <position position="150"/>
    </location>
</feature>
<comment type="caution">
    <text evidence="2">The sequence shown here is derived from an EMBL/GenBank/DDBJ whole genome shotgun (WGS) entry which is preliminary data.</text>
</comment>
<proteinExistence type="predicted"/>
<keyword evidence="3" id="KW-1185">Reference proteome</keyword>
<reference evidence="2" key="1">
    <citation type="submission" date="2023-07" db="EMBL/GenBank/DDBJ databases">
        <title>Chromosome-level genome assembly of Artemia franciscana.</title>
        <authorList>
            <person name="Jo E."/>
        </authorList>
    </citation>
    <scope>NUCLEOTIDE SEQUENCE</scope>
    <source>
        <tissue evidence="2">Whole body</tissue>
    </source>
</reference>
<dbReference type="InterPro" id="IPR016024">
    <property type="entry name" value="ARM-type_fold"/>
</dbReference>
<sequence>MFASKYDEDLQPYLGEFVTSVWNLLTTIRKAPKFDLLISSAINFLSCVASKDPNRNLFEVPDVLDGICKRVVLPNIEFRLTDEELFETMLASYAADPAKNWRNKDAAIYLVIALASKGATQKYEICRGSPLCKKELCFKEEDISSEYKDM</sequence>
<dbReference type="SUPFAM" id="SSF48371">
    <property type="entry name" value="ARM repeat"/>
    <property type="match status" value="1"/>
</dbReference>
<organism evidence="2 3">
    <name type="scientific">Artemia franciscana</name>
    <name type="common">Brine shrimp</name>
    <name type="synonym">Artemia sanfranciscana</name>
    <dbReference type="NCBI Taxonomy" id="6661"/>
    <lineage>
        <taxon>Eukaryota</taxon>
        <taxon>Metazoa</taxon>
        <taxon>Ecdysozoa</taxon>
        <taxon>Arthropoda</taxon>
        <taxon>Crustacea</taxon>
        <taxon>Branchiopoda</taxon>
        <taxon>Anostraca</taxon>
        <taxon>Artemiidae</taxon>
        <taxon>Artemia</taxon>
    </lineage>
</organism>
<dbReference type="GO" id="GO:0005829">
    <property type="term" value="C:cytosol"/>
    <property type="evidence" value="ECO:0007669"/>
    <property type="project" value="TreeGrafter"/>
</dbReference>
<dbReference type="Gene3D" id="1.25.10.10">
    <property type="entry name" value="Leucine-rich Repeat Variant"/>
    <property type="match status" value="2"/>
</dbReference>
<dbReference type="EMBL" id="JAVRJZ010000131">
    <property type="protein sequence ID" value="KAK2702962.1"/>
    <property type="molecule type" value="Genomic_DNA"/>
</dbReference>
<name>A0AA88HCT5_ARTSF</name>
<evidence type="ECO:0000259" key="1">
    <source>
        <dbReference type="Pfam" id="PF08506"/>
    </source>
</evidence>
<dbReference type="PANTHER" id="PTHR10997:SF8">
    <property type="entry name" value="EXPORTIN-2"/>
    <property type="match status" value="1"/>
</dbReference>
<dbReference type="GO" id="GO:0006611">
    <property type="term" value="P:protein export from nucleus"/>
    <property type="evidence" value="ECO:0007669"/>
    <property type="project" value="TreeGrafter"/>
</dbReference>
<gene>
    <name evidence="2" type="ORF">QYM36_018487</name>
</gene>
<dbReference type="GO" id="GO:0006606">
    <property type="term" value="P:protein import into nucleus"/>
    <property type="evidence" value="ECO:0007669"/>
    <property type="project" value="TreeGrafter"/>
</dbReference>
<dbReference type="InterPro" id="IPR013713">
    <property type="entry name" value="XPO2_central"/>
</dbReference>
<dbReference type="PANTHER" id="PTHR10997">
    <property type="entry name" value="IMPORTIN-7, 8, 11"/>
    <property type="match status" value="1"/>
</dbReference>
<accession>A0AA88HCT5</accession>
<dbReference type="InterPro" id="IPR011989">
    <property type="entry name" value="ARM-like"/>
</dbReference>
<evidence type="ECO:0000313" key="2">
    <source>
        <dbReference type="EMBL" id="KAK2702962.1"/>
    </source>
</evidence>
<dbReference type="Pfam" id="PF08506">
    <property type="entry name" value="Cse1"/>
    <property type="match status" value="2"/>
</dbReference>
<dbReference type="AlphaFoldDB" id="A0AA88HCT5"/>
<evidence type="ECO:0000313" key="3">
    <source>
        <dbReference type="Proteomes" id="UP001187531"/>
    </source>
</evidence>